<sequence>MDPGILRQYLYDHIPLSQAMQVEVLSAQPDGVLLTAPLPPNINHQETIFGGSASAVAILAAWSLLHVRLQHQGISSRLVIQSNTMQYELPIAGSFTARSYLEPDADWPRFLRTLARKGRARISVSSVLEFQGQQAGKLHGEFVALAPEAP</sequence>
<dbReference type="EMBL" id="JADOEL010000007">
    <property type="protein sequence ID" value="MBF8178138.1"/>
    <property type="molecule type" value="Genomic_DNA"/>
</dbReference>
<evidence type="ECO:0000313" key="2">
    <source>
        <dbReference type="EMBL" id="MBF8178138.1"/>
    </source>
</evidence>
<proteinExistence type="predicted"/>
<dbReference type="InterPro" id="IPR029069">
    <property type="entry name" value="HotDog_dom_sf"/>
</dbReference>
<dbReference type="SUPFAM" id="SSF54637">
    <property type="entry name" value="Thioesterase/thiol ester dehydrase-isomerase"/>
    <property type="match status" value="1"/>
</dbReference>
<comment type="caution">
    <text evidence="2">The sequence shown here is derived from an EMBL/GenBank/DDBJ whole genome shotgun (WGS) entry which is preliminary data.</text>
</comment>
<dbReference type="Proteomes" id="UP000657372">
    <property type="component" value="Unassembled WGS sequence"/>
</dbReference>
<gene>
    <name evidence="2" type="ORF">IXC47_10630</name>
</gene>
<evidence type="ECO:0000313" key="3">
    <source>
        <dbReference type="Proteomes" id="UP000657372"/>
    </source>
</evidence>
<name>A0ABS0EYB5_9BURK</name>
<dbReference type="Gene3D" id="3.10.129.10">
    <property type="entry name" value="Hotdog Thioesterase"/>
    <property type="match status" value="1"/>
</dbReference>
<dbReference type="RefSeq" id="WP_195875619.1">
    <property type="nucleotide sequence ID" value="NZ_JADOEL010000007.1"/>
</dbReference>
<dbReference type="NCBIfam" id="TIGR02447">
    <property type="entry name" value="yiiD_Cterm"/>
    <property type="match status" value="1"/>
</dbReference>
<dbReference type="InterPro" id="IPR012660">
    <property type="entry name" value="YiiD_C"/>
</dbReference>
<organism evidence="2 3">
    <name type="scientific">Herminiimonas contaminans</name>
    <dbReference type="NCBI Taxonomy" id="1111140"/>
    <lineage>
        <taxon>Bacteria</taxon>
        <taxon>Pseudomonadati</taxon>
        <taxon>Pseudomonadota</taxon>
        <taxon>Betaproteobacteria</taxon>
        <taxon>Burkholderiales</taxon>
        <taxon>Oxalobacteraceae</taxon>
        <taxon>Herminiimonas</taxon>
    </lineage>
</organism>
<reference evidence="2 3" key="1">
    <citation type="submission" date="2020-11" db="EMBL/GenBank/DDBJ databases">
        <title>WGS of Herminiimonas contaminans strain Marseille-Q4544 isolated from planarians Schmidtea mediterranea.</title>
        <authorList>
            <person name="Kangale L."/>
        </authorList>
    </citation>
    <scope>NUCLEOTIDE SEQUENCE [LARGE SCALE GENOMIC DNA]</scope>
    <source>
        <strain evidence="2 3">Marseille-Q4544</strain>
    </source>
</reference>
<dbReference type="Pfam" id="PF09500">
    <property type="entry name" value="YiiD_C"/>
    <property type="match status" value="1"/>
</dbReference>
<accession>A0ABS0EYB5</accession>
<evidence type="ECO:0000259" key="1">
    <source>
        <dbReference type="Pfam" id="PF09500"/>
    </source>
</evidence>
<protein>
    <submittedName>
        <fullName evidence="2">YiiD C-terminal domain-containing protein</fullName>
    </submittedName>
</protein>
<keyword evidence="3" id="KW-1185">Reference proteome</keyword>
<feature type="domain" description="Thioesterase putative" evidence="1">
    <location>
        <begin position="6"/>
        <end position="145"/>
    </location>
</feature>